<comment type="similarity">
    <text evidence="2">Belongs to the terpene synthase family.</text>
</comment>
<dbReference type="OrthoDB" id="2989600at2"/>
<evidence type="ECO:0000313" key="4">
    <source>
        <dbReference type="EMBL" id="GGZ96479.1"/>
    </source>
</evidence>
<evidence type="ECO:0000256" key="1">
    <source>
        <dbReference type="ARBA" id="ARBA00023239"/>
    </source>
</evidence>
<name>A0A5P2UDL3_9ACTN</name>
<dbReference type="GO" id="GO:0046872">
    <property type="term" value="F:metal ion binding"/>
    <property type="evidence" value="ECO:0007669"/>
    <property type="project" value="UniProtKB-KW"/>
</dbReference>
<keyword evidence="2" id="KW-0479">Metal-binding</keyword>
<dbReference type="RefSeq" id="WP_150516140.1">
    <property type="nucleotide sequence ID" value="NZ_BMVX01000042.1"/>
</dbReference>
<dbReference type="SFLD" id="SFLDG01020">
    <property type="entry name" value="Terpene_Cyclase_Like_2"/>
    <property type="match status" value="1"/>
</dbReference>
<reference evidence="4" key="1">
    <citation type="journal article" date="2014" name="Int. J. Syst. Evol. Microbiol.">
        <title>Complete genome sequence of Corynebacterium casei LMG S-19264T (=DSM 44701T), isolated from a smear-ripened cheese.</title>
        <authorList>
            <consortium name="US DOE Joint Genome Institute (JGI-PGF)"/>
            <person name="Walter F."/>
            <person name="Albersmeier A."/>
            <person name="Kalinowski J."/>
            <person name="Ruckert C."/>
        </authorList>
    </citation>
    <scope>NUCLEOTIDE SEQUENCE</scope>
    <source>
        <strain evidence="4">JCM 4834</strain>
    </source>
</reference>
<dbReference type="InterPro" id="IPR008949">
    <property type="entry name" value="Isoprenoid_synthase_dom_sf"/>
</dbReference>
<evidence type="ECO:0000313" key="6">
    <source>
        <dbReference type="Proteomes" id="UP000326831"/>
    </source>
</evidence>
<dbReference type="SFLD" id="SFLDS00005">
    <property type="entry name" value="Isoprenoid_Synthase_Type_I"/>
    <property type="match status" value="1"/>
</dbReference>
<dbReference type="Proteomes" id="UP000326831">
    <property type="component" value="Chromosome"/>
</dbReference>
<dbReference type="PANTHER" id="PTHR35201">
    <property type="entry name" value="TERPENE SYNTHASE"/>
    <property type="match status" value="1"/>
</dbReference>
<dbReference type="Pfam" id="PF19086">
    <property type="entry name" value="Terpene_syn_C_2"/>
    <property type="match status" value="1"/>
</dbReference>
<sequence>MTQLNSFSVPDFHLPFGNSKHPLAARANADATSWAVRHELVTDAVEQFAGIGFGHLAGRVSGEVPYETVALLAEWMAWSFVLDDQHDHLIRTGELEAWRPVVGAITEHLETGGTPEAPGTPDTQGARRARQTQGARAAQGAGARRNPLVSGFVDVCDRILAGMSEGTAARYRAHVPLMLHSLDQEAGNRGTVGRPSVDEYILMRRHSSQMLPMMDMVEAGLGIDLPQRIHDLPEFKALIASAVDVISWGNDVFSLPKEYSCGDNNNLVSLIASWEGCSLADGVRAVENRIQARIEDFLTGERLLFETLDARGETDGAIRADVARCVRSYEDWIIGADLWQRYECTRYSDERFAAGLESAYTRPDLVWVA</sequence>
<dbReference type="PANTHER" id="PTHR35201:SF4">
    <property type="entry name" value="BETA-PINACENE SYNTHASE-RELATED"/>
    <property type="match status" value="1"/>
</dbReference>
<evidence type="ECO:0000256" key="3">
    <source>
        <dbReference type="SAM" id="MobiDB-lite"/>
    </source>
</evidence>
<accession>A0A5P2UDL3</accession>
<protein>
    <recommendedName>
        <fullName evidence="2">Terpene synthase</fullName>
        <ecNumber evidence="2">4.2.3.-</ecNumber>
    </recommendedName>
</protein>
<organism evidence="5 6">
    <name type="scientific">Streptomyces subrutilus</name>
    <dbReference type="NCBI Taxonomy" id="36818"/>
    <lineage>
        <taxon>Bacteria</taxon>
        <taxon>Bacillati</taxon>
        <taxon>Actinomycetota</taxon>
        <taxon>Actinomycetes</taxon>
        <taxon>Kitasatosporales</taxon>
        <taxon>Streptomycetaceae</taxon>
        <taxon>Streptomyces</taxon>
    </lineage>
</organism>
<dbReference type="Proteomes" id="UP000634660">
    <property type="component" value="Unassembled WGS sequence"/>
</dbReference>
<keyword evidence="1 2" id="KW-0456">Lyase</keyword>
<dbReference type="EC" id="4.2.3.-" evidence="2"/>
<keyword evidence="6" id="KW-1185">Reference proteome</keyword>
<proteinExistence type="inferred from homology"/>
<dbReference type="Gene3D" id="1.10.600.10">
    <property type="entry name" value="Farnesyl Diphosphate Synthase"/>
    <property type="match status" value="1"/>
</dbReference>
<feature type="compositionally biased region" description="Low complexity" evidence="3">
    <location>
        <begin position="123"/>
        <end position="141"/>
    </location>
</feature>
<dbReference type="SUPFAM" id="SSF48576">
    <property type="entry name" value="Terpenoid synthases"/>
    <property type="match status" value="1"/>
</dbReference>
<reference evidence="4" key="3">
    <citation type="submission" date="2020-09" db="EMBL/GenBank/DDBJ databases">
        <authorList>
            <person name="Sun Q."/>
            <person name="Ohkuma M."/>
        </authorList>
    </citation>
    <scope>NUCLEOTIDE SEQUENCE</scope>
    <source>
        <strain evidence="4">JCM 4834</strain>
    </source>
</reference>
<dbReference type="KEGG" id="ssub:CP968_00775"/>
<reference evidence="5 6" key="2">
    <citation type="submission" date="2017-09" db="EMBL/GenBank/DDBJ databases">
        <authorList>
            <person name="Lee N."/>
            <person name="Cho B.-K."/>
        </authorList>
    </citation>
    <scope>NUCLEOTIDE SEQUENCE [LARGE SCALE GENOMIC DNA]</scope>
    <source>
        <strain evidence="5 6">ATCC 27467</strain>
    </source>
</reference>
<dbReference type="GO" id="GO:0010333">
    <property type="term" value="F:terpene synthase activity"/>
    <property type="evidence" value="ECO:0007669"/>
    <property type="project" value="InterPro"/>
</dbReference>
<dbReference type="EMBL" id="BMVX01000042">
    <property type="protein sequence ID" value="GGZ96479.1"/>
    <property type="molecule type" value="Genomic_DNA"/>
</dbReference>
<gene>
    <name evidence="5" type="ORF">CP968_00775</name>
    <name evidence="4" type="ORF">GCM10010371_65600</name>
</gene>
<dbReference type="EMBL" id="CP023701">
    <property type="protein sequence ID" value="QEU77038.1"/>
    <property type="molecule type" value="Genomic_DNA"/>
</dbReference>
<comment type="cofactor">
    <cofactor evidence="2">
        <name>Mg(2+)</name>
        <dbReference type="ChEBI" id="CHEBI:18420"/>
    </cofactor>
</comment>
<keyword evidence="2" id="KW-0460">Magnesium</keyword>
<evidence type="ECO:0000256" key="2">
    <source>
        <dbReference type="RuleBase" id="RU366034"/>
    </source>
</evidence>
<feature type="region of interest" description="Disordered" evidence="3">
    <location>
        <begin position="108"/>
        <end position="141"/>
    </location>
</feature>
<dbReference type="InterPro" id="IPR034686">
    <property type="entry name" value="Terpene_cyclase-like_2"/>
</dbReference>
<evidence type="ECO:0000313" key="5">
    <source>
        <dbReference type="EMBL" id="QEU77038.1"/>
    </source>
</evidence>
<dbReference type="AlphaFoldDB" id="A0A5P2UDL3"/>